<dbReference type="Proteomes" id="UP000593567">
    <property type="component" value="Unassembled WGS sequence"/>
</dbReference>
<reference evidence="2" key="1">
    <citation type="submission" date="2020-06" db="EMBL/GenBank/DDBJ databases">
        <title>Draft genome of Bugula neritina, a colonial animal packing powerful symbionts and potential medicines.</title>
        <authorList>
            <person name="Rayko M."/>
        </authorList>
    </citation>
    <scope>NUCLEOTIDE SEQUENCE [LARGE SCALE GENOMIC DNA]</scope>
    <source>
        <strain evidence="2">Kwan_BN1</strain>
    </source>
</reference>
<keyword evidence="3" id="KW-1185">Reference proteome</keyword>
<evidence type="ECO:0000256" key="1">
    <source>
        <dbReference type="SAM" id="MobiDB-lite"/>
    </source>
</evidence>
<name>A0A7J7JK08_BUGNE</name>
<organism evidence="2 3">
    <name type="scientific">Bugula neritina</name>
    <name type="common">Brown bryozoan</name>
    <name type="synonym">Sertularia neritina</name>
    <dbReference type="NCBI Taxonomy" id="10212"/>
    <lineage>
        <taxon>Eukaryota</taxon>
        <taxon>Metazoa</taxon>
        <taxon>Spiralia</taxon>
        <taxon>Lophotrochozoa</taxon>
        <taxon>Bryozoa</taxon>
        <taxon>Gymnolaemata</taxon>
        <taxon>Cheilostomatida</taxon>
        <taxon>Flustrina</taxon>
        <taxon>Buguloidea</taxon>
        <taxon>Bugulidae</taxon>
        <taxon>Bugula</taxon>
    </lineage>
</organism>
<evidence type="ECO:0000313" key="3">
    <source>
        <dbReference type="Proteomes" id="UP000593567"/>
    </source>
</evidence>
<dbReference type="AlphaFoldDB" id="A0A7J7JK08"/>
<accession>A0A7J7JK08</accession>
<dbReference type="EMBL" id="VXIV02002390">
    <property type="protein sequence ID" value="KAF6025934.1"/>
    <property type="molecule type" value="Genomic_DNA"/>
</dbReference>
<evidence type="ECO:0000313" key="2">
    <source>
        <dbReference type="EMBL" id="KAF6025934.1"/>
    </source>
</evidence>
<feature type="region of interest" description="Disordered" evidence="1">
    <location>
        <begin position="230"/>
        <end position="249"/>
    </location>
</feature>
<proteinExistence type="predicted"/>
<gene>
    <name evidence="2" type="ORF">EB796_015757</name>
</gene>
<comment type="caution">
    <text evidence="2">The sequence shown here is derived from an EMBL/GenBank/DDBJ whole genome shotgun (WGS) entry which is preliminary data.</text>
</comment>
<protein>
    <submittedName>
        <fullName evidence="2">Uncharacterized protein</fullName>
    </submittedName>
</protein>
<sequence length="249" mass="27448">MLLTGHGASCPLRVALRRSWSGCHVNMAKIDWPDFHTDGLIVIWRKDEELIALPIRNGRVGFGIHELQGQGASLLQQRGFTEKDTMTLKKMLESNLSSNNKKIPEKKQVHNRSGSSAGEININTHNAAVSDKQSDEKFVGLAAVAEVAALATTVVHDTQSLHRFLPADQHEAAEDNLSFQTKLTCSPKNETSDANNYAIQSVSKDSSLNSVRLYRTLVDENCTRAKRKAHREQISLGNQEKGCSSHHAA</sequence>